<proteinExistence type="predicted"/>
<evidence type="ECO:0000313" key="2">
    <source>
        <dbReference type="EMBL" id="WIV55471.1"/>
    </source>
</evidence>
<keyword evidence="3" id="KW-1185">Reference proteome</keyword>
<dbReference type="InterPro" id="IPR004360">
    <property type="entry name" value="Glyas_Fos-R_dOase_dom"/>
</dbReference>
<accession>A0ABY8XIN1</accession>
<dbReference type="EMBL" id="CP127173">
    <property type="protein sequence ID" value="WIV55471.1"/>
    <property type="molecule type" value="Genomic_DNA"/>
</dbReference>
<organism evidence="2 3">
    <name type="scientific">Amycolatopsis nalaikhensis</name>
    <dbReference type="NCBI Taxonomy" id="715472"/>
    <lineage>
        <taxon>Bacteria</taxon>
        <taxon>Bacillati</taxon>
        <taxon>Actinomycetota</taxon>
        <taxon>Actinomycetes</taxon>
        <taxon>Pseudonocardiales</taxon>
        <taxon>Pseudonocardiaceae</taxon>
        <taxon>Amycolatopsis</taxon>
    </lineage>
</organism>
<dbReference type="Pfam" id="PF00903">
    <property type="entry name" value="Glyoxalase"/>
    <property type="match status" value="1"/>
</dbReference>
<name>A0ABY8XIN1_9PSEU</name>
<evidence type="ECO:0000313" key="3">
    <source>
        <dbReference type="Proteomes" id="UP001227101"/>
    </source>
</evidence>
<dbReference type="InterPro" id="IPR029068">
    <property type="entry name" value="Glyas_Bleomycin-R_OHBP_Dase"/>
</dbReference>
<gene>
    <name evidence="2" type="ORF">QP939_42740</name>
</gene>
<sequence length="138" mass="15300">MTRPRLRHLAFVVRDARRMAEFYRTHFGMELFHTDPDGSHFVTDGYLNLALIQQQLSGDVPTGFNHFGFDVPAVAPVAESLAEAGVPRPVLRGGDRPFAEYRAIDPEGNWFDLSEHGFLPPAARDDAGSVHSGPEGQR</sequence>
<dbReference type="PROSITE" id="PS51819">
    <property type="entry name" value="VOC"/>
    <property type="match status" value="1"/>
</dbReference>
<evidence type="ECO:0000259" key="1">
    <source>
        <dbReference type="PROSITE" id="PS51819"/>
    </source>
</evidence>
<feature type="domain" description="VOC" evidence="1">
    <location>
        <begin position="5"/>
        <end position="116"/>
    </location>
</feature>
<reference evidence="2 3" key="1">
    <citation type="submission" date="2023-06" db="EMBL/GenBank/DDBJ databases">
        <authorList>
            <person name="Oyuntsetseg B."/>
            <person name="Kim S.B."/>
        </authorList>
    </citation>
    <scope>NUCLEOTIDE SEQUENCE [LARGE SCALE GENOMIC DNA]</scope>
    <source>
        <strain evidence="2 3">2-2</strain>
    </source>
</reference>
<dbReference type="Gene3D" id="3.10.180.10">
    <property type="entry name" value="2,3-Dihydroxybiphenyl 1,2-Dioxygenase, domain 1"/>
    <property type="match status" value="1"/>
</dbReference>
<protein>
    <submittedName>
        <fullName evidence="2">VOC family protein</fullName>
    </submittedName>
</protein>
<dbReference type="SUPFAM" id="SSF54593">
    <property type="entry name" value="Glyoxalase/Bleomycin resistance protein/Dihydroxybiphenyl dioxygenase"/>
    <property type="match status" value="1"/>
</dbReference>
<dbReference type="InterPro" id="IPR037523">
    <property type="entry name" value="VOC_core"/>
</dbReference>
<dbReference type="Proteomes" id="UP001227101">
    <property type="component" value="Chromosome"/>
</dbReference>
<dbReference type="CDD" id="cd06587">
    <property type="entry name" value="VOC"/>
    <property type="match status" value="1"/>
</dbReference>
<dbReference type="RefSeq" id="WP_285452431.1">
    <property type="nucleotide sequence ID" value="NZ_CP127173.1"/>
</dbReference>